<keyword evidence="4 5" id="KW-0472">Membrane</keyword>
<feature type="transmembrane region" description="Helical" evidence="5">
    <location>
        <begin position="71"/>
        <end position="92"/>
    </location>
</feature>
<dbReference type="InterPro" id="IPR009915">
    <property type="entry name" value="NnrU_dom"/>
</dbReference>
<dbReference type="Pfam" id="PF07298">
    <property type="entry name" value="NnrU"/>
    <property type="match status" value="1"/>
</dbReference>
<feature type="transmembrane region" description="Helical" evidence="5">
    <location>
        <begin position="112"/>
        <end position="139"/>
    </location>
</feature>
<evidence type="ECO:0000313" key="7">
    <source>
        <dbReference type="EMBL" id="AWW49251.1"/>
    </source>
</evidence>
<gene>
    <name evidence="7" type="ORF">Pas1_01975</name>
</gene>
<evidence type="ECO:0000259" key="6">
    <source>
        <dbReference type="Pfam" id="PF07298"/>
    </source>
</evidence>
<keyword evidence="3 5" id="KW-1133">Transmembrane helix</keyword>
<sequence>MALFLIGLIIFLASHSCRIFAESWRNHMIDRIGEVKWKGLYTIVSLVGFIIMVIGYGQARQNTLVLWQPNALLIYIALALNLVAFIFLAGSSPSNNAIRLKLKHPMILGVKVWALAHLISNGTLVDLILFGSFLLWAVLDFRSARKRPIHMPQQAEISTKATMITIASGVILWVVFIFGLHQYLIGVSPLAQLS</sequence>
<evidence type="ECO:0000256" key="5">
    <source>
        <dbReference type="SAM" id="Phobius"/>
    </source>
</evidence>
<evidence type="ECO:0000256" key="4">
    <source>
        <dbReference type="ARBA" id="ARBA00023136"/>
    </source>
</evidence>
<dbReference type="AlphaFoldDB" id="A0A2Z4JR38"/>
<protein>
    <submittedName>
        <fullName evidence="7">Protein NrnU</fullName>
    </submittedName>
</protein>
<dbReference type="RefSeq" id="WP_112294359.1">
    <property type="nucleotide sequence ID" value="NZ_CBCSBS010000001.1"/>
</dbReference>
<dbReference type="EMBL" id="CP030085">
    <property type="protein sequence ID" value="AWW49251.1"/>
    <property type="molecule type" value="Genomic_DNA"/>
</dbReference>
<organism evidence="7 8">
    <name type="scientific">Polynucleobacter paneuropaeus</name>
    <dbReference type="NCBI Taxonomy" id="2527775"/>
    <lineage>
        <taxon>Bacteria</taxon>
        <taxon>Pseudomonadati</taxon>
        <taxon>Pseudomonadota</taxon>
        <taxon>Betaproteobacteria</taxon>
        <taxon>Burkholderiales</taxon>
        <taxon>Burkholderiaceae</taxon>
        <taxon>Polynucleobacter</taxon>
    </lineage>
</organism>
<accession>A0A2Z4JR38</accession>
<comment type="subcellular location">
    <subcellularLocation>
        <location evidence="1">Membrane</location>
        <topology evidence="1">Multi-pass membrane protein</topology>
    </subcellularLocation>
</comment>
<feature type="transmembrane region" description="Helical" evidence="5">
    <location>
        <begin position="40"/>
        <end position="59"/>
    </location>
</feature>
<evidence type="ECO:0000256" key="1">
    <source>
        <dbReference type="ARBA" id="ARBA00004141"/>
    </source>
</evidence>
<evidence type="ECO:0000256" key="3">
    <source>
        <dbReference type="ARBA" id="ARBA00022989"/>
    </source>
</evidence>
<evidence type="ECO:0000256" key="2">
    <source>
        <dbReference type="ARBA" id="ARBA00022692"/>
    </source>
</evidence>
<keyword evidence="2 5" id="KW-0812">Transmembrane</keyword>
<reference evidence="8" key="1">
    <citation type="submission" date="2018-06" db="EMBL/GenBank/DDBJ databases">
        <title>Description of a new Polynucleobacter species.</title>
        <authorList>
            <person name="Hahn M.W."/>
        </authorList>
    </citation>
    <scope>NUCLEOTIDE SEQUENCE [LARGE SCALE GENOMIC DNA]</scope>
    <source>
        <strain evidence="8">MG-25-Pas1-D2</strain>
    </source>
</reference>
<dbReference type="GO" id="GO:0016020">
    <property type="term" value="C:membrane"/>
    <property type="evidence" value="ECO:0007669"/>
    <property type="project" value="UniProtKB-SubCell"/>
</dbReference>
<evidence type="ECO:0000313" key="8">
    <source>
        <dbReference type="Proteomes" id="UP000248592"/>
    </source>
</evidence>
<name>A0A2Z4JR38_9BURK</name>
<dbReference type="Proteomes" id="UP000248592">
    <property type="component" value="Chromosome"/>
</dbReference>
<feature type="domain" description="NnrU" evidence="6">
    <location>
        <begin position="4"/>
        <end position="189"/>
    </location>
</feature>
<proteinExistence type="predicted"/>
<feature type="transmembrane region" description="Helical" evidence="5">
    <location>
        <begin position="160"/>
        <end position="184"/>
    </location>
</feature>